<dbReference type="PANTHER" id="PTHR43798">
    <property type="entry name" value="MONOACYLGLYCEROL LIPASE"/>
    <property type="match status" value="1"/>
</dbReference>
<dbReference type="Proteomes" id="UP000198393">
    <property type="component" value="Unassembled WGS sequence"/>
</dbReference>
<dbReference type="Gene3D" id="3.40.50.1820">
    <property type="entry name" value="alpha/beta hydrolase"/>
    <property type="match status" value="1"/>
</dbReference>
<dbReference type="PRINTS" id="PR00111">
    <property type="entry name" value="ABHYDROLASE"/>
</dbReference>
<evidence type="ECO:0000313" key="2">
    <source>
        <dbReference type="EMBL" id="SNT30168.1"/>
    </source>
</evidence>
<sequence length="264" mass="30863">MTKVESTNGQLHYSIYPGGERILLAFHGFGQDNKIFESWSKTLGDDYTIYAFDIFYHGKSSRDYGNLTKNEWAQYLQKFLQNENIKEFTIVGFSLGGRFAISSALSFPTQTQELILIAPDGVFLTIWFKLATNPSTRWLFKYFMLNPKKLEQLLRFNDKYKIVSSYLRDFVQKELGNPENRKRVYISWNHFKTLGYGKKQLAKEFKTAQFKRRIILGEKDHIIKPAKILPIIKTMGEFEVDILPMKHHQLVKPEIAKLIMKNTV</sequence>
<dbReference type="OrthoDB" id="975949at2"/>
<keyword evidence="3" id="KW-1185">Reference proteome</keyword>
<dbReference type="Pfam" id="PF00561">
    <property type="entry name" value="Abhydrolase_1"/>
    <property type="match status" value="1"/>
</dbReference>
<dbReference type="AlphaFoldDB" id="A0A239LJV4"/>
<dbReference type="PANTHER" id="PTHR43798:SF33">
    <property type="entry name" value="HYDROLASE, PUTATIVE (AFU_ORTHOLOGUE AFUA_2G14860)-RELATED"/>
    <property type="match status" value="1"/>
</dbReference>
<dbReference type="InterPro" id="IPR050266">
    <property type="entry name" value="AB_hydrolase_sf"/>
</dbReference>
<organism evidence="2 3">
    <name type="scientific">Ekhidna lutea</name>
    <dbReference type="NCBI Taxonomy" id="447679"/>
    <lineage>
        <taxon>Bacteria</taxon>
        <taxon>Pseudomonadati</taxon>
        <taxon>Bacteroidota</taxon>
        <taxon>Cytophagia</taxon>
        <taxon>Cytophagales</taxon>
        <taxon>Reichenbachiellaceae</taxon>
        <taxon>Ekhidna</taxon>
    </lineage>
</organism>
<feature type="domain" description="AB hydrolase-1" evidence="1">
    <location>
        <begin position="23"/>
        <end position="245"/>
    </location>
</feature>
<accession>A0A239LJV4</accession>
<reference evidence="2 3" key="1">
    <citation type="submission" date="2017-06" db="EMBL/GenBank/DDBJ databases">
        <authorList>
            <person name="Kim H.J."/>
            <person name="Triplett B.A."/>
        </authorList>
    </citation>
    <scope>NUCLEOTIDE SEQUENCE [LARGE SCALE GENOMIC DNA]</scope>
    <source>
        <strain evidence="2 3">DSM 19307</strain>
    </source>
</reference>
<gene>
    <name evidence="2" type="ORF">SAMN05421640_3294</name>
</gene>
<dbReference type="GO" id="GO:0016020">
    <property type="term" value="C:membrane"/>
    <property type="evidence" value="ECO:0007669"/>
    <property type="project" value="TreeGrafter"/>
</dbReference>
<dbReference type="SUPFAM" id="SSF53474">
    <property type="entry name" value="alpha/beta-Hydrolases"/>
    <property type="match status" value="1"/>
</dbReference>
<evidence type="ECO:0000313" key="3">
    <source>
        <dbReference type="Proteomes" id="UP000198393"/>
    </source>
</evidence>
<dbReference type="InterPro" id="IPR029058">
    <property type="entry name" value="AB_hydrolase_fold"/>
</dbReference>
<dbReference type="RefSeq" id="WP_089357955.1">
    <property type="nucleotide sequence ID" value="NZ_FZPD01000005.1"/>
</dbReference>
<dbReference type="EMBL" id="FZPD01000005">
    <property type="protein sequence ID" value="SNT30168.1"/>
    <property type="molecule type" value="Genomic_DNA"/>
</dbReference>
<protein>
    <submittedName>
        <fullName evidence="2">Pimeloyl-ACP methyl ester carboxylesterase</fullName>
    </submittedName>
</protein>
<proteinExistence type="predicted"/>
<dbReference type="InterPro" id="IPR000073">
    <property type="entry name" value="AB_hydrolase_1"/>
</dbReference>
<name>A0A239LJV4_EKHLU</name>
<evidence type="ECO:0000259" key="1">
    <source>
        <dbReference type="Pfam" id="PF00561"/>
    </source>
</evidence>